<dbReference type="AlphaFoldDB" id="A0A149PBJ2"/>
<evidence type="ECO:0000256" key="2">
    <source>
        <dbReference type="ARBA" id="ARBA00023002"/>
    </source>
</evidence>
<dbReference type="PANTHER" id="PTHR43353:SF5">
    <property type="entry name" value="SUCCINATE-SEMIALDEHYDE DEHYDROGENASE, MITOCHONDRIAL"/>
    <property type="match status" value="1"/>
</dbReference>
<dbReference type="EMBL" id="LRBG01000039">
    <property type="protein sequence ID" value="KXU82399.1"/>
    <property type="molecule type" value="Genomic_DNA"/>
</dbReference>
<accession>A0A149PBJ2</accession>
<dbReference type="STRING" id="1399968.CI15_33190"/>
<dbReference type="InterPro" id="IPR050740">
    <property type="entry name" value="Aldehyde_DH_Superfamily"/>
</dbReference>
<dbReference type="InterPro" id="IPR016163">
    <property type="entry name" value="Ald_DH_C"/>
</dbReference>
<dbReference type="RefSeq" id="WP_062137387.1">
    <property type="nucleotide sequence ID" value="NZ_LRBG01000039.1"/>
</dbReference>
<dbReference type="OrthoDB" id="6187633at2"/>
<dbReference type="InterPro" id="IPR016162">
    <property type="entry name" value="Ald_DH_N"/>
</dbReference>
<evidence type="ECO:0000313" key="4">
    <source>
        <dbReference type="EMBL" id="KXU82399.1"/>
    </source>
</evidence>
<dbReference type="CDD" id="cd07103">
    <property type="entry name" value="ALDH_F5_SSADH_GabD"/>
    <property type="match status" value="1"/>
</dbReference>
<sequence>MDTITTPYETLTLYIGGRFLNADGRPEQDVINPATGKIVGRLPHAMPQDLADAVSAAADAFQIWRRTSPFERSVLLRRVAALIRERAAQIARNITLDEGKPLAEAMQEIMNCAEHAEWHAEECRRIYGRVIPARSPGVQQTVLREPIGVCVAFTPWNFPFNQALRKAVAALGAGCTMVIKGPEDSPSAVVALAHILHDAGLPAGCFNVVWGVPSEVSSYLIGAPAVRKISFTGSTAVGKQLASLAGAHMKRMTMELGGHSPVLVFDDADVEQAARFLARTKIRNAGQVCMAPSRFYVHEKAYERFVDAFTTEYAPLRVGDGLDPQTQMGPLAHERRVDAMHALVTDAQERGATLVSGGRRLSDQGCFFPPTILTGVPDNARMMIEEPFGPIVPITTFSNAEEALTRANALPYGLASYAFTNTIATAEYVTRHLEAGMVGINHFGLALAETPLGGVKDSGMGSEGGTETFDGYLVTKFVSQASRVP</sequence>
<dbReference type="PANTHER" id="PTHR43353">
    <property type="entry name" value="SUCCINATE-SEMIALDEHYDE DEHYDROGENASE, MITOCHONDRIAL"/>
    <property type="match status" value="1"/>
</dbReference>
<dbReference type="InterPro" id="IPR015590">
    <property type="entry name" value="Aldehyde_DH_dom"/>
</dbReference>
<dbReference type="Pfam" id="PF00171">
    <property type="entry name" value="Aldedh"/>
    <property type="match status" value="1"/>
</dbReference>
<comment type="similarity">
    <text evidence="1">Belongs to the aldehyde dehydrogenase family.</text>
</comment>
<protein>
    <submittedName>
        <fullName evidence="4">NAD-dependent succinate-semialdehyde dehydrogenase</fullName>
    </submittedName>
</protein>
<dbReference type="Proteomes" id="UP000075613">
    <property type="component" value="Unassembled WGS sequence"/>
</dbReference>
<dbReference type="InterPro" id="IPR016161">
    <property type="entry name" value="Ald_DH/histidinol_DH"/>
</dbReference>
<dbReference type="Gene3D" id="3.40.605.10">
    <property type="entry name" value="Aldehyde Dehydrogenase, Chain A, domain 1"/>
    <property type="match status" value="1"/>
</dbReference>
<proteinExistence type="inferred from homology"/>
<dbReference type="Gene3D" id="3.40.309.10">
    <property type="entry name" value="Aldehyde Dehydrogenase, Chain A, domain 2"/>
    <property type="match status" value="1"/>
</dbReference>
<organism evidence="4 5">
    <name type="scientific">Paraburkholderia monticola</name>
    <dbReference type="NCBI Taxonomy" id="1399968"/>
    <lineage>
        <taxon>Bacteria</taxon>
        <taxon>Pseudomonadati</taxon>
        <taxon>Pseudomonadota</taxon>
        <taxon>Betaproteobacteria</taxon>
        <taxon>Burkholderiales</taxon>
        <taxon>Burkholderiaceae</taxon>
        <taxon>Paraburkholderia</taxon>
    </lineage>
</organism>
<dbReference type="FunFam" id="3.40.605.10:FF:000033">
    <property type="entry name" value="NAD-dependent succinate-semialdehyde dehydrogenase"/>
    <property type="match status" value="1"/>
</dbReference>
<reference evidence="4 5" key="1">
    <citation type="journal article" date="2015" name="Int. J. Syst. Evol. Microbiol.">
        <title>Burkholderia monticola sp. nov., isolated from mountain soil.</title>
        <authorList>
            <person name="Baek I."/>
            <person name="Seo B."/>
            <person name="Lee I."/>
            <person name="Yi H."/>
            <person name="Chun J."/>
        </authorList>
    </citation>
    <scope>NUCLEOTIDE SEQUENCE [LARGE SCALE GENOMIC DNA]</scope>
    <source>
        <strain evidence="4 5">JC2948</strain>
    </source>
</reference>
<dbReference type="FunFam" id="3.40.309.10:FF:000009">
    <property type="entry name" value="Aldehyde dehydrogenase A"/>
    <property type="match status" value="1"/>
</dbReference>
<keyword evidence="2" id="KW-0560">Oxidoreductase</keyword>
<feature type="domain" description="Aldehyde dehydrogenase" evidence="3">
    <location>
        <begin position="23"/>
        <end position="478"/>
    </location>
</feature>
<comment type="caution">
    <text evidence="4">The sequence shown here is derived from an EMBL/GenBank/DDBJ whole genome shotgun (WGS) entry which is preliminary data.</text>
</comment>
<evidence type="ECO:0000259" key="3">
    <source>
        <dbReference type="Pfam" id="PF00171"/>
    </source>
</evidence>
<evidence type="ECO:0000313" key="5">
    <source>
        <dbReference type="Proteomes" id="UP000075613"/>
    </source>
</evidence>
<evidence type="ECO:0000256" key="1">
    <source>
        <dbReference type="ARBA" id="ARBA00009986"/>
    </source>
</evidence>
<gene>
    <name evidence="4" type="ORF">CI15_33190</name>
</gene>
<keyword evidence="5" id="KW-1185">Reference proteome</keyword>
<dbReference type="GO" id="GO:0016620">
    <property type="term" value="F:oxidoreductase activity, acting on the aldehyde or oxo group of donors, NAD or NADP as acceptor"/>
    <property type="evidence" value="ECO:0007669"/>
    <property type="project" value="InterPro"/>
</dbReference>
<dbReference type="SUPFAM" id="SSF53720">
    <property type="entry name" value="ALDH-like"/>
    <property type="match status" value="1"/>
</dbReference>
<name>A0A149PBJ2_9BURK</name>